<organism evidence="2 3">
    <name type="scientific">Rotaria sordida</name>
    <dbReference type="NCBI Taxonomy" id="392033"/>
    <lineage>
        <taxon>Eukaryota</taxon>
        <taxon>Metazoa</taxon>
        <taxon>Spiralia</taxon>
        <taxon>Gnathifera</taxon>
        <taxon>Rotifera</taxon>
        <taxon>Eurotatoria</taxon>
        <taxon>Bdelloidea</taxon>
        <taxon>Philodinida</taxon>
        <taxon>Philodinidae</taxon>
        <taxon>Rotaria</taxon>
    </lineage>
</organism>
<accession>A0A815U0J5</accession>
<dbReference type="Proteomes" id="UP000663854">
    <property type="component" value="Unassembled WGS sequence"/>
</dbReference>
<evidence type="ECO:0000313" key="1">
    <source>
        <dbReference type="EMBL" id="CAF1196248.1"/>
    </source>
</evidence>
<gene>
    <name evidence="2" type="ORF">JXQ802_LOCUS41052</name>
    <name evidence="1" type="ORF">PYM288_LOCUS24622</name>
</gene>
<evidence type="ECO:0008006" key="4">
    <source>
        <dbReference type="Google" id="ProtNLM"/>
    </source>
</evidence>
<reference evidence="2" key="1">
    <citation type="submission" date="2021-02" db="EMBL/GenBank/DDBJ databases">
        <authorList>
            <person name="Nowell W R."/>
        </authorList>
    </citation>
    <scope>NUCLEOTIDE SEQUENCE</scope>
</reference>
<dbReference type="AlphaFoldDB" id="A0A815U0J5"/>
<dbReference type="EMBL" id="CAJNOH010001257">
    <property type="protein sequence ID" value="CAF1196248.1"/>
    <property type="molecule type" value="Genomic_DNA"/>
</dbReference>
<evidence type="ECO:0000313" key="3">
    <source>
        <dbReference type="Proteomes" id="UP000663870"/>
    </source>
</evidence>
<evidence type="ECO:0000313" key="2">
    <source>
        <dbReference type="EMBL" id="CAF1511972.1"/>
    </source>
</evidence>
<dbReference type="Proteomes" id="UP000663870">
    <property type="component" value="Unassembled WGS sequence"/>
</dbReference>
<comment type="caution">
    <text evidence="2">The sequence shown here is derived from an EMBL/GenBank/DDBJ whole genome shotgun (WGS) entry which is preliminary data.</text>
</comment>
<proteinExistence type="predicted"/>
<name>A0A815U0J5_9BILA</name>
<keyword evidence="3" id="KW-1185">Reference proteome</keyword>
<dbReference type="EMBL" id="CAJNOL010002563">
    <property type="protein sequence ID" value="CAF1511972.1"/>
    <property type="molecule type" value="Genomic_DNA"/>
</dbReference>
<protein>
    <recommendedName>
        <fullName evidence="4">Reverse transcriptase domain-containing protein</fullName>
    </recommendedName>
</protein>
<sequence length="84" mass="10055">MVNFINEKPGLPMDEVNIPNGIWRHIDDILISTKMNKQQLDSCVKYLNKIRRTIKYTSEFEQNNELNYRDKTLTKINIDNERKL</sequence>